<protein>
    <submittedName>
        <fullName evidence="1">Uncharacterized protein</fullName>
    </submittedName>
</protein>
<accession>A0A0E2DAQ3</accession>
<evidence type="ECO:0000313" key="1">
    <source>
        <dbReference type="EMBL" id="EKR57163.1"/>
    </source>
</evidence>
<dbReference type="AlphaFoldDB" id="A0A0E2DAQ3"/>
<comment type="caution">
    <text evidence="1">The sequence shown here is derived from an EMBL/GenBank/DDBJ whole genome shotgun (WGS) entry which is preliminary data.</text>
</comment>
<proteinExistence type="predicted"/>
<dbReference type="Proteomes" id="UP000001340">
    <property type="component" value="Unassembled WGS sequence"/>
</dbReference>
<dbReference type="EMBL" id="AHNR02000004">
    <property type="protein sequence ID" value="EKR57163.1"/>
    <property type="molecule type" value="Genomic_DNA"/>
</dbReference>
<organism evidence="1 2">
    <name type="scientific">Leptospira interrogans str. UI 12758</name>
    <dbReference type="NCBI Taxonomy" id="1049938"/>
    <lineage>
        <taxon>Bacteria</taxon>
        <taxon>Pseudomonadati</taxon>
        <taxon>Spirochaetota</taxon>
        <taxon>Spirochaetia</taxon>
        <taxon>Leptospirales</taxon>
        <taxon>Leptospiraceae</taxon>
        <taxon>Leptospira</taxon>
    </lineage>
</organism>
<name>A0A0E2DAQ3_LEPIR</name>
<reference evidence="1 2" key="1">
    <citation type="submission" date="2012-10" db="EMBL/GenBank/DDBJ databases">
        <authorList>
            <person name="Harkins D.M."/>
            <person name="Durkin A.S."/>
            <person name="Brinkac L.M."/>
            <person name="Haft D.H."/>
            <person name="Selengut J.D."/>
            <person name="Sanka R."/>
            <person name="DePew J."/>
            <person name="Purushe J."/>
            <person name="Chanthongthip A."/>
            <person name="Lattana O."/>
            <person name="Phetsouvanh R."/>
            <person name="Newton P.N."/>
            <person name="Vinetz J.M."/>
            <person name="Sutton G.G."/>
            <person name="Nierman W.C."/>
            <person name="Fouts D.E."/>
        </authorList>
    </citation>
    <scope>NUCLEOTIDE SEQUENCE [LARGE SCALE GENOMIC DNA]</scope>
    <source>
        <strain evidence="1 2">UI 12758</strain>
    </source>
</reference>
<gene>
    <name evidence="1" type="ORF">LEP1GSC105_0169</name>
</gene>
<sequence length="62" mass="7574">MRILQTFFVHRILIFKLFENGLKTILLNSFSVYSKSFNICEEKWKKKMQTREFKAIPLILEY</sequence>
<evidence type="ECO:0000313" key="2">
    <source>
        <dbReference type="Proteomes" id="UP000001340"/>
    </source>
</evidence>